<dbReference type="AlphaFoldDB" id="A0A932FVH7"/>
<dbReference type="InterPro" id="IPR041657">
    <property type="entry name" value="HTH_17"/>
</dbReference>
<organism evidence="3 4">
    <name type="scientific">Tectimicrobiota bacterium</name>
    <dbReference type="NCBI Taxonomy" id="2528274"/>
    <lineage>
        <taxon>Bacteria</taxon>
        <taxon>Pseudomonadati</taxon>
        <taxon>Nitrospinota/Tectimicrobiota group</taxon>
        <taxon>Candidatus Tectimicrobiota</taxon>
    </lineage>
</organism>
<evidence type="ECO:0000313" key="4">
    <source>
        <dbReference type="Proteomes" id="UP000769766"/>
    </source>
</evidence>
<dbReference type="InterPro" id="IPR009061">
    <property type="entry name" value="DNA-bd_dom_put_sf"/>
</dbReference>
<dbReference type="NCBIfam" id="TIGR01764">
    <property type="entry name" value="excise"/>
    <property type="match status" value="1"/>
</dbReference>
<feature type="region of interest" description="Disordered" evidence="1">
    <location>
        <begin position="52"/>
        <end position="84"/>
    </location>
</feature>
<dbReference type="InterPro" id="IPR010093">
    <property type="entry name" value="SinI_DNA-bd"/>
</dbReference>
<proteinExistence type="predicted"/>
<name>A0A932FVH7_UNCTE</name>
<dbReference type="SUPFAM" id="SSF46955">
    <property type="entry name" value="Putative DNA-binding domain"/>
    <property type="match status" value="1"/>
</dbReference>
<sequence length="84" mass="9065">MDIEEASSYLGVSVRTLRRWVASGRVRAKKVSIPSGTCREFKREDLDGLKGKLLPDVLDGAGENGQPEGVTRSPSPPSRPCPIS</sequence>
<keyword evidence="3" id="KW-0238">DNA-binding</keyword>
<protein>
    <submittedName>
        <fullName evidence="3">Excisionase family DNA-binding protein</fullName>
    </submittedName>
</protein>
<dbReference type="GO" id="GO:0003677">
    <property type="term" value="F:DNA binding"/>
    <property type="evidence" value="ECO:0007669"/>
    <property type="project" value="UniProtKB-KW"/>
</dbReference>
<dbReference type="Gene3D" id="1.10.1660.10">
    <property type="match status" value="1"/>
</dbReference>
<gene>
    <name evidence="3" type="ORF">HYY20_07630</name>
</gene>
<feature type="compositionally biased region" description="Pro residues" evidence="1">
    <location>
        <begin position="74"/>
        <end position="84"/>
    </location>
</feature>
<evidence type="ECO:0000313" key="3">
    <source>
        <dbReference type="EMBL" id="MBI2876735.1"/>
    </source>
</evidence>
<dbReference type="EMBL" id="JACPRF010000230">
    <property type="protein sequence ID" value="MBI2876735.1"/>
    <property type="molecule type" value="Genomic_DNA"/>
</dbReference>
<accession>A0A932FVH7</accession>
<evidence type="ECO:0000256" key="1">
    <source>
        <dbReference type="SAM" id="MobiDB-lite"/>
    </source>
</evidence>
<dbReference type="Pfam" id="PF12728">
    <property type="entry name" value="HTH_17"/>
    <property type="match status" value="1"/>
</dbReference>
<evidence type="ECO:0000259" key="2">
    <source>
        <dbReference type="Pfam" id="PF12728"/>
    </source>
</evidence>
<feature type="domain" description="Helix-turn-helix" evidence="2">
    <location>
        <begin position="1"/>
        <end position="47"/>
    </location>
</feature>
<dbReference type="Proteomes" id="UP000769766">
    <property type="component" value="Unassembled WGS sequence"/>
</dbReference>
<comment type="caution">
    <text evidence="3">The sequence shown here is derived from an EMBL/GenBank/DDBJ whole genome shotgun (WGS) entry which is preliminary data.</text>
</comment>
<reference evidence="3" key="1">
    <citation type="submission" date="2020-07" db="EMBL/GenBank/DDBJ databases">
        <title>Huge and variable diversity of episymbiotic CPR bacteria and DPANN archaea in groundwater ecosystems.</title>
        <authorList>
            <person name="He C.Y."/>
            <person name="Keren R."/>
            <person name="Whittaker M."/>
            <person name="Farag I.F."/>
            <person name="Doudna J."/>
            <person name="Cate J.H.D."/>
            <person name="Banfield J.F."/>
        </authorList>
    </citation>
    <scope>NUCLEOTIDE SEQUENCE</scope>
    <source>
        <strain evidence="3">NC_groundwater_672_Ag_B-0.1um_62_36</strain>
    </source>
</reference>